<dbReference type="Proteomes" id="UP000011713">
    <property type="component" value="Unassembled WGS sequence"/>
</dbReference>
<protein>
    <submittedName>
        <fullName evidence="1">Uncharacterized protein</fullName>
    </submittedName>
</protein>
<dbReference type="EMBL" id="JH598076">
    <property type="status" value="NOT_ANNOTATED_CDS"/>
    <property type="molecule type" value="Genomic_DNA"/>
</dbReference>
<reference evidence="1" key="2">
    <citation type="submission" date="2015-06" db="UniProtKB">
        <authorList>
            <consortium name="EnsemblProtists"/>
        </authorList>
    </citation>
    <scope>IDENTIFICATION</scope>
    <source>
        <strain evidence="1">Emoy2</strain>
    </source>
</reference>
<dbReference type="EnsemblProtists" id="HpaT812411">
    <property type="protein sequence ID" value="HpaP812411"/>
    <property type="gene ID" value="HpaG812411"/>
</dbReference>
<evidence type="ECO:0000313" key="2">
    <source>
        <dbReference type="Proteomes" id="UP000011713"/>
    </source>
</evidence>
<evidence type="ECO:0000313" key="1">
    <source>
        <dbReference type="EnsemblProtists" id="HpaP812411"/>
    </source>
</evidence>
<dbReference type="VEuPathDB" id="FungiDB:HpaG812411"/>
<dbReference type="HOGENOM" id="CLU_2502727_0_0_1"/>
<dbReference type="InParanoid" id="M4C0G1"/>
<proteinExistence type="predicted"/>
<sequence length="86" mass="9833">MGVRLLHGTIQCISSTYCCCCLSEWLVVTARALHCICTHARRQKVLFLLRTREYGRDQQLISTKLRYLVSWPTCHPGASLFDGCSR</sequence>
<reference evidence="2" key="1">
    <citation type="journal article" date="2010" name="Science">
        <title>Signatures of adaptation to obligate biotrophy in the Hyaloperonospora arabidopsidis genome.</title>
        <authorList>
            <person name="Baxter L."/>
            <person name="Tripathy S."/>
            <person name="Ishaque N."/>
            <person name="Boot N."/>
            <person name="Cabral A."/>
            <person name="Kemen E."/>
            <person name="Thines M."/>
            <person name="Ah-Fong A."/>
            <person name="Anderson R."/>
            <person name="Badejoko W."/>
            <person name="Bittner-Eddy P."/>
            <person name="Boore J.L."/>
            <person name="Chibucos M.C."/>
            <person name="Coates M."/>
            <person name="Dehal P."/>
            <person name="Delehaunty K."/>
            <person name="Dong S."/>
            <person name="Downton P."/>
            <person name="Dumas B."/>
            <person name="Fabro G."/>
            <person name="Fronick C."/>
            <person name="Fuerstenberg S.I."/>
            <person name="Fulton L."/>
            <person name="Gaulin E."/>
            <person name="Govers F."/>
            <person name="Hughes L."/>
            <person name="Humphray S."/>
            <person name="Jiang R.H."/>
            <person name="Judelson H."/>
            <person name="Kamoun S."/>
            <person name="Kyung K."/>
            <person name="Meijer H."/>
            <person name="Minx P."/>
            <person name="Morris P."/>
            <person name="Nelson J."/>
            <person name="Phuntumart V."/>
            <person name="Qutob D."/>
            <person name="Rehmany A."/>
            <person name="Rougon-Cardoso A."/>
            <person name="Ryden P."/>
            <person name="Torto-Alalibo T."/>
            <person name="Studholme D."/>
            <person name="Wang Y."/>
            <person name="Win J."/>
            <person name="Wood J."/>
            <person name="Clifton S.W."/>
            <person name="Rogers J."/>
            <person name="Van den Ackerveken G."/>
            <person name="Jones J.D."/>
            <person name="McDowell J.M."/>
            <person name="Beynon J."/>
            <person name="Tyler B.M."/>
        </authorList>
    </citation>
    <scope>NUCLEOTIDE SEQUENCE [LARGE SCALE GENOMIC DNA]</scope>
    <source>
        <strain evidence="2">Emoy2</strain>
    </source>
</reference>
<keyword evidence="2" id="KW-1185">Reference proteome</keyword>
<name>M4C0G1_HYAAE</name>
<dbReference type="AlphaFoldDB" id="M4C0G1"/>
<organism evidence="1 2">
    <name type="scientific">Hyaloperonospora arabidopsidis (strain Emoy2)</name>
    <name type="common">Downy mildew agent</name>
    <name type="synonym">Peronospora arabidopsidis</name>
    <dbReference type="NCBI Taxonomy" id="559515"/>
    <lineage>
        <taxon>Eukaryota</taxon>
        <taxon>Sar</taxon>
        <taxon>Stramenopiles</taxon>
        <taxon>Oomycota</taxon>
        <taxon>Peronosporomycetes</taxon>
        <taxon>Peronosporales</taxon>
        <taxon>Peronosporaceae</taxon>
        <taxon>Hyaloperonospora</taxon>
    </lineage>
</organism>
<accession>M4C0G1</accession>